<comment type="caution">
    <text evidence="3">The sequence shown here is derived from an EMBL/GenBank/DDBJ whole genome shotgun (WGS) entry which is preliminary data.</text>
</comment>
<keyword evidence="1" id="KW-1133">Transmembrane helix</keyword>
<organism evidence="3 4">
    <name type="scientific">Microbacterium faecale</name>
    <dbReference type="NCBI Taxonomy" id="1804630"/>
    <lineage>
        <taxon>Bacteria</taxon>
        <taxon>Bacillati</taxon>
        <taxon>Actinomycetota</taxon>
        <taxon>Actinomycetes</taxon>
        <taxon>Micrococcales</taxon>
        <taxon>Microbacteriaceae</taxon>
        <taxon>Microbacterium</taxon>
    </lineage>
</organism>
<accession>A0A917DBS8</accession>
<dbReference type="Gene3D" id="3.40.50.410">
    <property type="entry name" value="von Willebrand factor, type A domain"/>
    <property type="match status" value="1"/>
</dbReference>
<dbReference type="RefSeq" id="WP_188710594.1">
    <property type="nucleotide sequence ID" value="NZ_BMHO01000001.1"/>
</dbReference>
<dbReference type="SMART" id="SM00327">
    <property type="entry name" value="VWA"/>
    <property type="match status" value="1"/>
</dbReference>
<dbReference type="Proteomes" id="UP000633205">
    <property type="component" value="Unassembled WGS sequence"/>
</dbReference>
<feature type="domain" description="VWFA" evidence="2">
    <location>
        <begin position="70"/>
        <end position="255"/>
    </location>
</feature>
<evidence type="ECO:0000313" key="3">
    <source>
        <dbReference type="EMBL" id="GGD26642.1"/>
    </source>
</evidence>
<reference evidence="3" key="2">
    <citation type="submission" date="2020-09" db="EMBL/GenBank/DDBJ databases">
        <authorList>
            <person name="Sun Q."/>
            <person name="Zhou Y."/>
        </authorList>
    </citation>
    <scope>NUCLEOTIDE SEQUENCE</scope>
    <source>
        <strain evidence="3">CGMCC 1.15152</strain>
    </source>
</reference>
<evidence type="ECO:0000313" key="4">
    <source>
        <dbReference type="Proteomes" id="UP000633205"/>
    </source>
</evidence>
<evidence type="ECO:0000259" key="2">
    <source>
        <dbReference type="PROSITE" id="PS50234"/>
    </source>
</evidence>
<dbReference type="EMBL" id="BMHO01000001">
    <property type="protein sequence ID" value="GGD26642.1"/>
    <property type="molecule type" value="Genomic_DNA"/>
</dbReference>
<keyword evidence="1" id="KW-0472">Membrane</keyword>
<dbReference type="InterPro" id="IPR002035">
    <property type="entry name" value="VWF_A"/>
</dbReference>
<reference evidence="3" key="1">
    <citation type="journal article" date="2014" name="Int. J. Syst. Evol. Microbiol.">
        <title>Complete genome sequence of Corynebacterium casei LMG S-19264T (=DSM 44701T), isolated from a smear-ripened cheese.</title>
        <authorList>
            <consortium name="US DOE Joint Genome Institute (JGI-PGF)"/>
            <person name="Walter F."/>
            <person name="Albersmeier A."/>
            <person name="Kalinowski J."/>
            <person name="Ruckert C."/>
        </authorList>
    </citation>
    <scope>NUCLEOTIDE SEQUENCE</scope>
    <source>
        <strain evidence="3">CGMCC 1.15152</strain>
    </source>
</reference>
<dbReference type="Pfam" id="PF13519">
    <property type="entry name" value="VWA_2"/>
    <property type="match status" value="1"/>
</dbReference>
<dbReference type="PROSITE" id="PS50234">
    <property type="entry name" value="VWFA"/>
    <property type="match status" value="1"/>
</dbReference>
<feature type="transmembrane region" description="Helical" evidence="1">
    <location>
        <begin position="40"/>
        <end position="57"/>
    </location>
</feature>
<protein>
    <recommendedName>
        <fullName evidence="2">VWFA domain-containing protein</fullName>
    </recommendedName>
</protein>
<dbReference type="CDD" id="cd00198">
    <property type="entry name" value="vWFA"/>
    <property type="match status" value="1"/>
</dbReference>
<dbReference type="InterPro" id="IPR036465">
    <property type="entry name" value="vWFA_dom_sf"/>
</dbReference>
<feature type="transmembrane region" description="Helical" evidence="1">
    <location>
        <begin position="6"/>
        <end position="28"/>
    </location>
</feature>
<dbReference type="AlphaFoldDB" id="A0A917DBS8"/>
<dbReference type="SUPFAM" id="SSF53300">
    <property type="entry name" value="vWA-like"/>
    <property type="match status" value="1"/>
</dbReference>
<proteinExistence type="predicted"/>
<evidence type="ECO:0000256" key="1">
    <source>
        <dbReference type="SAM" id="Phobius"/>
    </source>
</evidence>
<gene>
    <name evidence="3" type="ORF">GCM10010915_03350</name>
</gene>
<keyword evidence="4" id="KW-1185">Reference proteome</keyword>
<name>A0A917DBS8_9MICO</name>
<sequence length="328" mass="34502">MTFLPVLPLWLLVPIAFAALVFAIWSLVRAESGERLTWGIRIGLVIACGLLALRPGIPSGSANAVVTDLDVLIVVDSTTSITAEDWGESSPRLEGVRADVEHIVDAYPGARFSLITFDNHATQRLPLTTDVNAVFSSLDVLRPPTTSYARGSDIAEAAPLVAEVAERAADRDPDRPRIVFYFGDGEQTAEGEPGSFADAAGSIDGGAVYGYGTADGGRMRVVDGFDGVTEYLTYEGSDALSMIDEDNLRAVAEELGVPYEHRAAASAPTVPDPPPAATRAAEAESLGARTELSWAVALAVGALALIDLGRAVRLLRRTANVPRTGGAS</sequence>
<keyword evidence="1" id="KW-0812">Transmembrane</keyword>